<keyword evidence="3" id="KW-1185">Reference proteome</keyword>
<accession>A0ABZ2PMP9</accession>
<name>A0ABZ2PMP9_9NOCA</name>
<evidence type="ECO:0000313" key="3">
    <source>
        <dbReference type="Proteomes" id="UP001432000"/>
    </source>
</evidence>
<dbReference type="EMBL" id="CP147846">
    <property type="protein sequence ID" value="WXG70294.1"/>
    <property type="molecule type" value="Genomic_DNA"/>
</dbReference>
<organism evidence="2 3">
    <name type="scientific">Rhodococcus sovatensis</name>
    <dbReference type="NCBI Taxonomy" id="1805840"/>
    <lineage>
        <taxon>Bacteria</taxon>
        <taxon>Bacillati</taxon>
        <taxon>Actinomycetota</taxon>
        <taxon>Actinomycetes</taxon>
        <taxon>Mycobacteriales</taxon>
        <taxon>Nocardiaceae</taxon>
        <taxon>Rhodococcus</taxon>
    </lineage>
</organism>
<dbReference type="Proteomes" id="UP001432000">
    <property type="component" value="Chromosome"/>
</dbReference>
<feature type="compositionally biased region" description="Basic and acidic residues" evidence="1">
    <location>
        <begin position="111"/>
        <end position="130"/>
    </location>
</feature>
<sequence>MTERHSDVAAELWALAETVLTRLEPVLRQAVEDQQQRPQQGCSWCPVCALAALMRGEQHDLLTFVATEGASIVALLRQLMSDHAEATASSSSSSDPPGSHVPDPETSGYTKSDEFHSSDPDIAHDTDDPIVRRAKFVPITVTVREPTKPNARD</sequence>
<evidence type="ECO:0000256" key="1">
    <source>
        <dbReference type="SAM" id="MobiDB-lite"/>
    </source>
</evidence>
<feature type="region of interest" description="Disordered" evidence="1">
    <location>
        <begin position="83"/>
        <end position="130"/>
    </location>
</feature>
<proteinExistence type="predicted"/>
<gene>
    <name evidence="2" type="ORF">WDS16_07215</name>
</gene>
<dbReference type="RefSeq" id="WP_338891606.1">
    <property type="nucleotide sequence ID" value="NZ_CP147846.1"/>
</dbReference>
<reference evidence="2 3" key="1">
    <citation type="submission" date="2024-03" db="EMBL/GenBank/DDBJ databases">
        <title>Natural products discovery in diverse microorganisms through a two-stage MS feature dereplication strategy.</title>
        <authorList>
            <person name="Zhang R."/>
        </authorList>
    </citation>
    <scope>NUCLEOTIDE SEQUENCE [LARGE SCALE GENOMIC DNA]</scope>
    <source>
        <strain evidence="2 3">18930</strain>
    </source>
</reference>
<evidence type="ECO:0000313" key="2">
    <source>
        <dbReference type="EMBL" id="WXG70294.1"/>
    </source>
</evidence>
<protein>
    <submittedName>
        <fullName evidence="2">Uncharacterized protein</fullName>
    </submittedName>
</protein>